<evidence type="ECO:0000313" key="2">
    <source>
        <dbReference type="WBParaSite" id="scaffold21798_cov178.g19789"/>
    </source>
</evidence>
<dbReference type="WBParaSite" id="scaffold21798_cov178.g19789">
    <property type="protein sequence ID" value="scaffold21798_cov178.g19789"/>
    <property type="gene ID" value="scaffold21798_cov178.g19789"/>
</dbReference>
<accession>A0A915LZ58</accession>
<name>A0A915LZ58_MELJA</name>
<evidence type="ECO:0000313" key="1">
    <source>
        <dbReference type="Proteomes" id="UP000887561"/>
    </source>
</evidence>
<sequence length="54" mass="6231">PNNYSQLMYFDDEENDIVSPMALDTINLSQIIINWISSSNFPFKVFAKMGKTLE</sequence>
<organism evidence="1 2">
    <name type="scientific">Meloidogyne javanica</name>
    <name type="common">Root-knot nematode worm</name>
    <dbReference type="NCBI Taxonomy" id="6303"/>
    <lineage>
        <taxon>Eukaryota</taxon>
        <taxon>Metazoa</taxon>
        <taxon>Ecdysozoa</taxon>
        <taxon>Nematoda</taxon>
        <taxon>Chromadorea</taxon>
        <taxon>Rhabditida</taxon>
        <taxon>Tylenchina</taxon>
        <taxon>Tylenchomorpha</taxon>
        <taxon>Tylenchoidea</taxon>
        <taxon>Meloidogynidae</taxon>
        <taxon>Meloidogyninae</taxon>
        <taxon>Meloidogyne</taxon>
        <taxon>Meloidogyne incognita group</taxon>
    </lineage>
</organism>
<dbReference type="Proteomes" id="UP000887561">
    <property type="component" value="Unplaced"/>
</dbReference>
<keyword evidence="1" id="KW-1185">Reference proteome</keyword>
<dbReference type="AlphaFoldDB" id="A0A915LZ58"/>
<proteinExistence type="predicted"/>
<reference evidence="2" key="1">
    <citation type="submission" date="2022-11" db="UniProtKB">
        <authorList>
            <consortium name="WormBaseParasite"/>
        </authorList>
    </citation>
    <scope>IDENTIFICATION</scope>
</reference>
<protein>
    <submittedName>
        <fullName evidence="2">Uncharacterized protein</fullName>
    </submittedName>
</protein>